<keyword evidence="6 16" id="KW-0863">Zinc-finger</keyword>
<keyword evidence="7" id="KW-0862">Zinc</keyword>
<dbReference type="PROSITE" id="PS00028">
    <property type="entry name" value="ZINC_FINGER_C2H2_1"/>
    <property type="match status" value="1"/>
</dbReference>
<keyword evidence="11" id="KW-0539">Nucleus</keyword>
<dbReference type="Gene3D" id="3.30.160.60">
    <property type="entry name" value="Classic Zinc Finger"/>
    <property type="match status" value="2"/>
</dbReference>
<evidence type="ECO:0000256" key="4">
    <source>
        <dbReference type="ARBA" id="ARBA00022723"/>
    </source>
</evidence>
<keyword evidence="2" id="KW-1017">Isopeptide bond</keyword>
<feature type="compositionally biased region" description="Basic and acidic residues" evidence="17">
    <location>
        <begin position="575"/>
        <end position="584"/>
    </location>
</feature>
<feature type="region of interest" description="Disordered" evidence="17">
    <location>
        <begin position="246"/>
        <end position="325"/>
    </location>
</feature>
<feature type="compositionally biased region" description="Acidic residues" evidence="17">
    <location>
        <begin position="556"/>
        <end position="574"/>
    </location>
</feature>
<dbReference type="FunFam" id="3.30.710.10:FF:000045">
    <property type="entry name" value="zinc finger and BTB domain-containing protein 10"/>
    <property type="match status" value="1"/>
</dbReference>
<dbReference type="PROSITE" id="PS50097">
    <property type="entry name" value="BTB"/>
    <property type="match status" value="1"/>
</dbReference>
<dbReference type="GO" id="GO:0008270">
    <property type="term" value="F:zinc ion binding"/>
    <property type="evidence" value="ECO:0007669"/>
    <property type="project" value="UniProtKB-KW"/>
</dbReference>
<evidence type="ECO:0000256" key="7">
    <source>
        <dbReference type="ARBA" id="ARBA00022833"/>
    </source>
</evidence>
<dbReference type="Pfam" id="PF00651">
    <property type="entry name" value="BTB"/>
    <property type="match status" value="1"/>
</dbReference>
<feature type="domain" description="C2H2-type" evidence="19">
    <location>
        <begin position="435"/>
        <end position="462"/>
    </location>
</feature>
<evidence type="ECO:0000256" key="8">
    <source>
        <dbReference type="ARBA" id="ARBA00022843"/>
    </source>
</evidence>
<dbReference type="AlphaFoldDB" id="A0A8B9TBT7"/>
<evidence type="ECO:0000313" key="20">
    <source>
        <dbReference type="Ensembl" id="ENSAPLP00020018260.1"/>
    </source>
</evidence>
<evidence type="ECO:0000256" key="6">
    <source>
        <dbReference type="ARBA" id="ARBA00022771"/>
    </source>
</evidence>
<sequence>MNNRKEDMEITSHYRHLLRELNEQRQHGILCDVCIIVEGKIFKAHKNVLLGSSRYFKTLYCQVQKTSDQATVTHLDIVTAQGFKAIIDFMYSAHLALTSRNVIEVMSAATCHNFIKAALDISIKSDASDDLVDYELGAPSSSSTDALISAVVAGRSISPWLARRTSPANSSGDSAIASCHEGGSSYGKEDQEPKTDSHEDISSQSLWSSDMGYGSLRIKEEQVSPSHYGGSELHSAKDSAIQNTFSEQGVGDGWQPTGRRKNRKNKETVRHITQQVEDDSRTSSPMPSFLPASGWPYSSRDPSADVAVTEPSSSDSRVERSDPYGNVDEALVGGEASYLAQPLTPDKEDALQAATVANLRAALMSKNSLLSLKADMLGEDSSLLFEYLPKGTHSLSLNEFTVIRKKFKCPYCSFSAMHQCILKRHMRSHTGERPYPCEICGKKFTRREHMKRHTLVHSKDKKYVCKVCNRVFMSAASVGIKHGSRRHGVCADCSGRGIAGHHLDHNGGEGSPDELYPGEGQYMEDPDDIKVEGDEEMGDDDDIKWKDDVGMAQDDVILDDDKDVDSPQEQENSGENDKDFTWIS</sequence>
<evidence type="ECO:0000256" key="12">
    <source>
        <dbReference type="ARBA" id="ARBA00055672"/>
    </source>
</evidence>
<dbReference type="PROSITE" id="PS50157">
    <property type="entry name" value="ZINC_FINGER_C2H2_2"/>
    <property type="match status" value="2"/>
</dbReference>
<evidence type="ECO:0000313" key="21">
    <source>
        <dbReference type="Proteomes" id="UP000694400"/>
    </source>
</evidence>
<feature type="region of interest" description="Disordered" evidence="17">
    <location>
        <begin position="502"/>
        <end position="584"/>
    </location>
</feature>
<dbReference type="FunFam" id="3.30.160.60:FF:000379">
    <property type="entry name" value="Zinc finger and BTB domain-containing protein 46"/>
    <property type="match status" value="1"/>
</dbReference>
<evidence type="ECO:0000256" key="5">
    <source>
        <dbReference type="ARBA" id="ARBA00022737"/>
    </source>
</evidence>
<evidence type="ECO:0000256" key="17">
    <source>
        <dbReference type="SAM" id="MobiDB-lite"/>
    </source>
</evidence>
<dbReference type="SUPFAM" id="SSF57667">
    <property type="entry name" value="beta-beta-alpha zinc fingers"/>
    <property type="match status" value="1"/>
</dbReference>
<dbReference type="PANTHER" id="PTHR46105">
    <property type="entry name" value="AGAP004733-PA"/>
    <property type="match status" value="1"/>
</dbReference>
<feature type="region of interest" description="Disordered" evidence="17">
    <location>
        <begin position="163"/>
        <end position="208"/>
    </location>
</feature>
<evidence type="ECO:0000259" key="18">
    <source>
        <dbReference type="PROSITE" id="PS50097"/>
    </source>
</evidence>
<dbReference type="Gene3D" id="3.30.710.10">
    <property type="entry name" value="Potassium Channel Kv1.1, Chain A"/>
    <property type="match status" value="1"/>
</dbReference>
<evidence type="ECO:0000256" key="13">
    <source>
        <dbReference type="ARBA" id="ARBA00070978"/>
    </source>
</evidence>
<dbReference type="InterPro" id="IPR013087">
    <property type="entry name" value="Znf_C2H2_type"/>
</dbReference>
<keyword evidence="8" id="KW-0832">Ubl conjugation</keyword>
<dbReference type="SMART" id="SM00225">
    <property type="entry name" value="BTB"/>
    <property type="match status" value="1"/>
</dbReference>
<keyword evidence="5" id="KW-0677">Repeat</keyword>
<proteinExistence type="predicted"/>
<evidence type="ECO:0000256" key="9">
    <source>
        <dbReference type="ARBA" id="ARBA00023015"/>
    </source>
</evidence>
<protein>
    <recommendedName>
        <fullName evidence="13">Zinc finger and BTB domain-containing protein 46</fullName>
    </recommendedName>
    <alternativeName>
        <fullName evidence="15">BTB-ZF protein expressed in effector lymphocytes</fullName>
    </alternativeName>
    <alternativeName>
        <fullName evidence="14">BTB/POZ domain-containing protein 4</fullName>
    </alternativeName>
</protein>
<dbReference type="GO" id="GO:0005634">
    <property type="term" value="C:nucleus"/>
    <property type="evidence" value="ECO:0007669"/>
    <property type="project" value="UniProtKB-SubCell"/>
</dbReference>
<evidence type="ECO:0000259" key="19">
    <source>
        <dbReference type="PROSITE" id="PS50157"/>
    </source>
</evidence>
<feature type="domain" description="C2H2-type" evidence="19">
    <location>
        <begin position="407"/>
        <end position="434"/>
    </location>
</feature>
<evidence type="ECO:0000256" key="10">
    <source>
        <dbReference type="ARBA" id="ARBA00023163"/>
    </source>
</evidence>
<name>A0A8B9TBT7_ANAPL</name>
<evidence type="ECO:0000256" key="16">
    <source>
        <dbReference type="PROSITE-ProRule" id="PRU00042"/>
    </source>
</evidence>
<dbReference type="InterPro" id="IPR011333">
    <property type="entry name" value="SKP1/BTB/POZ_sf"/>
</dbReference>
<dbReference type="GO" id="GO:0000978">
    <property type="term" value="F:RNA polymerase II cis-regulatory region sequence-specific DNA binding"/>
    <property type="evidence" value="ECO:0007669"/>
    <property type="project" value="TreeGrafter"/>
</dbReference>
<organism evidence="20 21">
    <name type="scientific">Anas platyrhynchos</name>
    <name type="common">Mallard</name>
    <name type="synonym">Anas boschas</name>
    <dbReference type="NCBI Taxonomy" id="8839"/>
    <lineage>
        <taxon>Eukaryota</taxon>
        <taxon>Metazoa</taxon>
        <taxon>Chordata</taxon>
        <taxon>Craniata</taxon>
        <taxon>Vertebrata</taxon>
        <taxon>Euteleostomi</taxon>
        <taxon>Archelosauria</taxon>
        <taxon>Archosauria</taxon>
        <taxon>Dinosauria</taxon>
        <taxon>Saurischia</taxon>
        <taxon>Theropoda</taxon>
        <taxon>Coelurosauria</taxon>
        <taxon>Aves</taxon>
        <taxon>Neognathae</taxon>
        <taxon>Galloanserae</taxon>
        <taxon>Anseriformes</taxon>
        <taxon>Anatidae</taxon>
        <taxon>Anatinae</taxon>
        <taxon>Anas</taxon>
    </lineage>
</organism>
<feature type="compositionally biased region" description="Basic and acidic residues" evidence="17">
    <location>
        <begin position="187"/>
        <end position="201"/>
    </location>
</feature>
<keyword evidence="10" id="KW-0804">Transcription</keyword>
<dbReference type="Pfam" id="PF13465">
    <property type="entry name" value="zf-H2C2_2"/>
    <property type="match status" value="1"/>
</dbReference>
<comment type="subcellular location">
    <subcellularLocation>
        <location evidence="1">Nucleus</location>
    </subcellularLocation>
</comment>
<dbReference type="SMART" id="SM00355">
    <property type="entry name" value="ZnF_C2H2"/>
    <property type="match status" value="3"/>
</dbReference>
<dbReference type="InterPro" id="IPR050457">
    <property type="entry name" value="ZnFinger_BTB_dom_contain"/>
</dbReference>
<evidence type="ECO:0000256" key="15">
    <source>
        <dbReference type="ARBA" id="ARBA00078821"/>
    </source>
</evidence>
<evidence type="ECO:0000256" key="2">
    <source>
        <dbReference type="ARBA" id="ARBA00022499"/>
    </source>
</evidence>
<dbReference type="InterPro" id="IPR036236">
    <property type="entry name" value="Znf_C2H2_sf"/>
</dbReference>
<dbReference type="GO" id="GO:0000981">
    <property type="term" value="F:DNA-binding transcription factor activity, RNA polymerase II-specific"/>
    <property type="evidence" value="ECO:0007669"/>
    <property type="project" value="TreeGrafter"/>
</dbReference>
<evidence type="ECO:0000256" key="1">
    <source>
        <dbReference type="ARBA" id="ARBA00004123"/>
    </source>
</evidence>
<dbReference type="PANTHER" id="PTHR46105:SF21">
    <property type="entry name" value="ZINC FINGER AND BTB DOMAIN CONTAINING 46"/>
    <property type="match status" value="1"/>
</dbReference>
<comment type="function">
    <text evidence="12">Functions as a transcriptional repressor for PRDM1.</text>
</comment>
<feature type="compositionally biased region" description="Acidic residues" evidence="17">
    <location>
        <begin position="522"/>
        <end position="542"/>
    </location>
</feature>
<dbReference type="FunFam" id="3.30.160.60:FF:001046">
    <property type="entry name" value="Zinc finger and BTB domain containing 46"/>
    <property type="match status" value="1"/>
</dbReference>
<feature type="domain" description="BTB" evidence="18">
    <location>
        <begin position="31"/>
        <end position="99"/>
    </location>
</feature>
<reference evidence="20" key="1">
    <citation type="submission" date="2019-08" db="EMBL/GenBank/DDBJ databases">
        <title>Three high-quality genomes provides insights into domestication of ducks.</title>
        <authorList>
            <person name="Hou Z.C."/>
            <person name="Zhu F."/>
            <person name="Yin Z.T."/>
            <person name="Zhang F."/>
        </authorList>
    </citation>
    <scope>NUCLEOTIDE SEQUENCE [LARGE SCALE GENOMIC DNA]</scope>
</reference>
<evidence type="ECO:0000256" key="14">
    <source>
        <dbReference type="ARBA" id="ARBA00076030"/>
    </source>
</evidence>
<keyword evidence="3" id="KW-0597">Phosphoprotein</keyword>
<keyword evidence="4" id="KW-0479">Metal-binding</keyword>
<keyword evidence="9" id="KW-0805">Transcription regulation</keyword>
<dbReference type="Ensembl" id="ENSAPLT00020019740.1">
    <property type="protein sequence ID" value="ENSAPLP00020018260.1"/>
    <property type="gene ID" value="ENSAPLG00020013017.1"/>
</dbReference>
<dbReference type="Proteomes" id="UP000694400">
    <property type="component" value="Chromosome 16"/>
</dbReference>
<reference evidence="20" key="2">
    <citation type="submission" date="2025-08" db="UniProtKB">
        <authorList>
            <consortium name="Ensembl"/>
        </authorList>
    </citation>
    <scope>IDENTIFICATION</scope>
</reference>
<dbReference type="SUPFAM" id="SSF54695">
    <property type="entry name" value="POZ domain"/>
    <property type="match status" value="1"/>
</dbReference>
<dbReference type="InterPro" id="IPR000210">
    <property type="entry name" value="BTB/POZ_dom"/>
</dbReference>
<reference evidence="20" key="3">
    <citation type="submission" date="2025-09" db="UniProtKB">
        <authorList>
            <consortium name="Ensembl"/>
        </authorList>
    </citation>
    <scope>IDENTIFICATION</scope>
</reference>
<evidence type="ECO:0000256" key="3">
    <source>
        <dbReference type="ARBA" id="ARBA00022553"/>
    </source>
</evidence>
<accession>A0A8B9TBT7</accession>
<evidence type="ECO:0000256" key="11">
    <source>
        <dbReference type="ARBA" id="ARBA00023242"/>
    </source>
</evidence>